<reference evidence="3 4" key="1">
    <citation type="journal article" date="2015" name="Genome Biol. Evol.">
        <title>Phylogenomic analyses indicate that early fungi evolved digesting cell walls of algal ancestors of land plants.</title>
        <authorList>
            <person name="Chang Y."/>
            <person name="Wang S."/>
            <person name="Sekimoto S."/>
            <person name="Aerts A.L."/>
            <person name="Choi C."/>
            <person name="Clum A."/>
            <person name="LaButti K.M."/>
            <person name="Lindquist E.A."/>
            <person name="Yee Ngan C."/>
            <person name="Ohm R.A."/>
            <person name="Salamov A.A."/>
            <person name="Grigoriev I.V."/>
            <person name="Spatafora J.W."/>
            <person name="Berbee M.L."/>
        </authorList>
    </citation>
    <scope>NUCLEOTIDE SEQUENCE [LARGE SCALE GENOMIC DNA]</scope>
    <source>
        <strain evidence="3 4">JEL478</strain>
    </source>
</reference>
<feature type="compositionally biased region" description="Polar residues" evidence="2">
    <location>
        <begin position="514"/>
        <end position="533"/>
    </location>
</feature>
<feature type="region of interest" description="Disordered" evidence="2">
    <location>
        <begin position="499"/>
        <end position="552"/>
    </location>
</feature>
<sequence length="631" mass="65011">MIPVQKPDLGDGAQLKTKRKATEASDDENEAENAQKKMKRDHTPGFVVAPRTCSIAVAPPSPPSSSAASPDSVAPSPPLAPAAVSVALPSSDAVLPTLPPSSLCSLGSVALSPTSVSVSLPSLVSALPALPPSSVSSAVSDVAPMLLPLTVPTAPIAAPVFSLQKLPSLSSSRSRSLPLLTHHLNLLNARHRNLRQEVKKVKDETRREAEAVKERITRLEATVRGISERIRIGHLTSQTSPNSLSTSSSSPEPPLPETTSPFQLLNQQSLVMAQSSPSKVIRELDQVKNELASLRAVIAFQDSEVSRLRADVRAVPATPKTRSIASSPAPTRSSVEPTPEPSESALPELLNYLASAPLDMFVPSLTRPTPSESAPNAQTTATTHASSNVSDANQVGSPTKPLSLPRTPGPAGVKPQQAAGPSGVVLPIPPPGGTGRIPFPMPGCSRLTFPMPGDGAPPGSLIVHHMQGASTGPGNPAEPSDLAWPELLNLSSPPVAFVLPPLKRPTPPKALPNVQATATADPSSNDGNSNQAGSPLKPPSITGSPGLAGVKSRPVVEPSEIVLTIPPPGATGRLPFPIPGCSHVTFTLPGHGAPPGSLIVHHMQGASSGGPGRPLLGGPLSPRSGHRRQVL</sequence>
<evidence type="ECO:0000313" key="4">
    <source>
        <dbReference type="Proteomes" id="UP000070544"/>
    </source>
</evidence>
<feature type="compositionally biased region" description="Polar residues" evidence="2">
    <location>
        <begin position="320"/>
        <end position="329"/>
    </location>
</feature>
<feature type="region of interest" description="Disordered" evidence="2">
    <location>
        <begin position="363"/>
        <end position="433"/>
    </location>
</feature>
<feature type="region of interest" description="Disordered" evidence="2">
    <location>
        <begin position="57"/>
        <end position="79"/>
    </location>
</feature>
<organism evidence="3 4">
    <name type="scientific">Gonapodya prolifera (strain JEL478)</name>
    <name type="common">Monoblepharis prolifera</name>
    <dbReference type="NCBI Taxonomy" id="1344416"/>
    <lineage>
        <taxon>Eukaryota</taxon>
        <taxon>Fungi</taxon>
        <taxon>Fungi incertae sedis</taxon>
        <taxon>Chytridiomycota</taxon>
        <taxon>Chytridiomycota incertae sedis</taxon>
        <taxon>Monoblepharidomycetes</taxon>
        <taxon>Monoblepharidales</taxon>
        <taxon>Gonapodyaceae</taxon>
        <taxon>Gonapodya</taxon>
    </lineage>
</organism>
<dbReference type="OMA" id="LIVHHMQ"/>
<feature type="compositionally biased region" description="Low complexity" evidence="2">
    <location>
        <begin position="64"/>
        <end position="74"/>
    </location>
</feature>
<proteinExistence type="predicted"/>
<feature type="region of interest" description="Disordered" evidence="2">
    <location>
        <begin position="315"/>
        <end position="344"/>
    </location>
</feature>
<keyword evidence="1" id="KW-0175">Coiled coil</keyword>
<dbReference type="EMBL" id="KQ965754">
    <property type="protein sequence ID" value="KXS16222.1"/>
    <property type="molecule type" value="Genomic_DNA"/>
</dbReference>
<evidence type="ECO:0000313" key="3">
    <source>
        <dbReference type="EMBL" id="KXS16222.1"/>
    </source>
</evidence>
<name>A0A139AHC1_GONPJ</name>
<feature type="compositionally biased region" description="Polar residues" evidence="2">
    <location>
        <begin position="366"/>
        <end position="397"/>
    </location>
</feature>
<feature type="region of interest" description="Disordered" evidence="2">
    <location>
        <begin position="231"/>
        <end position="260"/>
    </location>
</feature>
<evidence type="ECO:0000256" key="2">
    <source>
        <dbReference type="SAM" id="MobiDB-lite"/>
    </source>
</evidence>
<feature type="compositionally biased region" description="Low complexity" evidence="2">
    <location>
        <begin position="613"/>
        <end position="623"/>
    </location>
</feature>
<feature type="region of interest" description="Disordered" evidence="2">
    <location>
        <begin position="603"/>
        <end position="631"/>
    </location>
</feature>
<keyword evidence="4" id="KW-1185">Reference proteome</keyword>
<protein>
    <submittedName>
        <fullName evidence="3">Uncharacterized protein</fullName>
    </submittedName>
</protein>
<feature type="compositionally biased region" description="Low complexity" evidence="2">
    <location>
        <begin position="330"/>
        <end position="344"/>
    </location>
</feature>
<feature type="region of interest" description="Disordered" evidence="2">
    <location>
        <begin position="1"/>
        <end position="45"/>
    </location>
</feature>
<accession>A0A139AHC1</accession>
<dbReference type="AlphaFoldDB" id="A0A139AHC1"/>
<dbReference type="Proteomes" id="UP000070544">
    <property type="component" value="Unassembled WGS sequence"/>
</dbReference>
<gene>
    <name evidence="3" type="ORF">M427DRAFT_55650</name>
</gene>
<feature type="compositionally biased region" description="Low complexity" evidence="2">
    <location>
        <begin position="235"/>
        <end position="250"/>
    </location>
</feature>
<evidence type="ECO:0000256" key="1">
    <source>
        <dbReference type="SAM" id="Coils"/>
    </source>
</evidence>
<feature type="coiled-coil region" evidence="1">
    <location>
        <begin position="184"/>
        <end position="229"/>
    </location>
</feature>